<feature type="compositionally biased region" description="Low complexity" evidence="1">
    <location>
        <begin position="138"/>
        <end position="153"/>
    </location>
</feature>
<feature type="compositionally biased region" description="Basic and acidic residues" evidence="1">
    <location>
        <begin position="1"/>
        <end position="18"/>
    </location>
</feature>
<protein>
    <submittedName>
        <fullName evidence="2">1891_t:CDS:1</fullName>
    </submittedName>
</protein>
<feature type="compositionally biased region" description="Polar residues" evidence="1">
    <location>
        <begin position="526"/>
        <end position="538"/>
    </location>
</feature>
<feature type="compositionally biased region" description="Pro residues" evidence="1">
    <location>
        <begin position="365"/>
        <end position="375"/>
    </location>
</feature>
<feature type="compositionally biased region" description="Polar residues" evidence="1">
    <location>
        <begin position="430"/>
        <end position="442"/>
    </location>
</feature>
<dbReference type="EMBL" id="CAJVPQ010001507">
    <property type="protein sequence ID" value="CAG8556317.1"/>
    <property type="molecule type" value="Genomic_DNA"/>
</dbReference>
<sequence length="721" mass="79435">MNDSESRRPKGRPPDTARFKGPLETSNNINKTRKCGLCNEKNAEYNPQQGYNYSHQREISDNNHQVYEATGGQQDTQNEYYQQPPYSQYQQGGISHSQQQLTYQQQVNTHQNQASIPHGYQGSPRQYNVSEPQVNTNSSHQQQSSPHQYASSSLPQQQIYSSQTASVPQQQEHTTYSPEPNVYSISSFNGNVNSPDSGINDNSIIGQRGDQNGPNNSSQGVPIIVDQEGDKGVQGSGDNLQQQGGNYEITRQIYYSSEPNTAYITNEAKEYVKSDGIGYERYPPDAYTAKKLETSGGDVGVTFNRYDSYNNNIQNTTGETQYDNNNASATSSQSIAEPLNINKASLSPSIISKNTLESQNSNNIPPLPPTSPPPSLGGTPNPNPIMLKDKSSRSTSINSSNSWQKNSLQSASLPLTVTANPPPEVPSGSHPVTSLSNPQSYYNIPPSPLISPLPTQVANTQESVRGTNFKGTNSQTDSQQIPSQIVNTSAQMTPQTVTQIESPMNSSQISSSDYYKQLLPTHKSLGYSQSTPSQYSQDYSKEESGAHEIVFPQDDVVARNEIVTSSPRQHHHGHVASVASSDGGFYNSRNSLTNNLDKNLPPPPPSMGHQTQPGSESSNYVVEARPYGRESRNHGSETTYGSEKNYGSETNYGNYGAEAPQHGREMSNNYEDNQLPGGRRTNEIPMSVRSFTQIKSLEQIWGMPIFADSRPTWKFWLRLID</sequence>
<feature type="compositionally biased region" description="Polar residues" evidence="1">
    <location>
        <begin position="123"/>
        <end position="137"/>
    </location>
</feature>
<feature type="region of interest" description="Disordered" evidence="1">
    <location>
        <begin position="564"/>
        <end position="647"/>
    </location>
</feature>
<evidence type="ECO:0000313" key="3">
    <source>
        <dbReference type="Proteomes" id="UP000789570"/>
    </source>
</evidence>
<feature type="compositionally biased region" description="Polar residues" evidence="1">
    <location>
        <begin position="403"/>
        <end position="419"/>
    </location>
</feature>
<evidence type="ECO:0000313" key="2">
    <source>
        <dbReference type="EMBL" id="CAG8556317.1"/>
    </source>
</evidence>
<feature type="region of interest" description="Disordered" evidence="1">
    <location>
        <begin position="356"/>
        <end position="461"/>
    </location>
</feature>
<proteinExistence type="predicted"/>
<gene>
    <name evidence="2" type="ORF">FCALED_LOCUS6373</name>
</gene>
<dbReference type="Proteomes" id="UP000789570">
    <property type="component" value="Unassembled WGS sequence"/>
</dbReference>
<feature type="region of interest" description="Disordered" evidence="1">
    <location>
        <begin position="107"/>
        <end position="223"/>
    </location>
</feature>
<feature type="compositionally biased region" description="Low complexity" evidence="1">
    <location>
        <begin position="393"/>
        <end position="402"/>
    </location>
</feature>
<accession>A0A9N9B7V6</accession>
<organism evidence="2 3">
    <name type="scientific">Funneliformis caledonium</name>
    <dbReference type="NCBI Taxonomy" id="1117310"/>
    <lineage>
        <taxon>Eukaryota</taxon>
        <taxon>Fungi</taxon>
        <taxon>Fungi incertae sedis</taxon>
        <taxon>Mucoromycota</taxon>
        <taxon>Glomeromycotina</taxon>
        <taxon>Glomeromycetes</taxon>
        <taxon>Glomerales</taxon>
        <taxon>Glomeraceae</taxon>
        <taxon>Funneliformis</taxon>
    </lineage>
</organism>
<feature type="compositionally biased region" description="Basic and acidic residues" evidence="1">
    <location>
        <begin position="626"/>
        <end position="635"/>
    </location>
</feature>
<comment type="caution">
    <text evidence="2">The sequence shown here is derived from an EMBL/GenBank/DDBJ whole genome shotgun (WGS) entry which is preliminary data.</text>
</comment>
<feature type="region of interest" description="Disordered" evidence="1">
    <location>
        <begin position="525"/>
        <end position="544"/>
    </location>
</feature>
<feature type="compositionally biased region" description="Polar residues" evidence="1">
    <location>
        <begin position="154"/>
        <end position="220"/>
    </location>
</feature>
<feature type="region of interest" description="Disordered" evidence="1">
    <location>
        <begin position="1"/>
        <end position="30"/>
    </location>
</feature>
<reference evidence="2" key="1">
    <citation type="submission" date="2021-06" db="EMBL/GenBank/DDBJ databases">
        <authorList>
            <person name="Kallberg Y."/>
            <person name="Tangrot J."/>
            <person name="Rosling A."/>
        </authorList>
    </citation>
    <scope>NUCLEOTIDE SEQUENCE</scope>
    <source>
        <strain evidence="2">UK204</strain>
    </source>
</reference>
<feature type="compositionally biased region" description="Polar residues" evidence="1">
    <location>
        <begin position="636"/>
        <end position="647"/>
    </location>
</feature>
<name>A0A9N9B7V6_9GLOM</name>
<keyword evidence="3" id="KW-1185">Reference proteome</keyword>
<feature type="region of interest" description="Disordered" evidence="1">
    <location>
        <begin position="312"/>
        <end position="333"/>
    </location>
</feature>
<dbReference type="OrthoDB" id="10428348at2759"/>
<feature type="compositionally biased region" description="Polar residues" evidence="1">
    <location>
        <begin position="608"/>
        <end position="620"/>
    </location>
</feature>
<dbReference type="AlphaFoldDB" id="A0A9N9B7V6"/>
<feature type="compositionally biased region" description="Polar residues" evidence="1">
    <location>
        <begin position="587"/>
        <end position="597"/>
    </location>
</feature>
<evidence type="ECO:0000256" key="1">
    <source>
        <dbReference type="SAM" id="MobiDB-lite"/>
    </source>
</evidence>